<protein>
    <submittedName>
        <fullName evidence="1">Uncharacterized protein</fullName>
    </submittedName>
</protein>
<gene>
    <name evidence="1" type="ORF">LCGC14_1858470</name>
</gene>
<evidence type="ECO:0000313" key="1">
    <source>
        <dbReference type="EMBL" id="KKL95057.1"/>
    </source>
</evidence>
<sequence length="49" mass="5984">MEIDDLRTRVNTMFRDISEKVRELTLRVENQQKIIDAMREHLNEENKPK</sequence>
<organism evidence="1">
    <name type="scientific">marine sediment metagenome</name>
    <dbReference type="NCBI Taxonomy" id="412755"/>
    <lineage>
        <taxon>unclassified sequences</taxon>
        <taxon>metagenomes</taxon>
        <taxon>ecological metagenomes</taxon>
    </lineage>
</organism>
<accession>A0A0F9J7A5</accession>
<dbReference type="EMBL" id="LAZR01018777">
    <property type="protein sequence ID" value="KKL95057.1"/>
    <property type="molecule type" value="Genomic_DNA"/>
</dbReference>
<proteinExistence type="predicted"/>
<reference evidence="1" key="1">
    <citation type="journal article" date="2015" name="Nature">
        <title>Complex archaea that bridge the gap between prokaryotes and eukaryotes.</title>
        <authorList>
            <person name="Spang A."/>
            <person name="Saw J.H."/>
            <person name="Jorgensen S.L."/>
            <person name="Zaremba-Niedzwiedzka K."/>
            <person name="Martijn J."/>
            <person name="Lind A.E."/>
            <person name="van Eijk R."/>
            <person name="Schleper C."/>
            <person name="Guy L."/>
            <person name="Ettema T.J."/>
        </authorList>
    </citation>
    <scope>NUCLEOTIDE SEQUENCE</scope>
</reference>
<comment type="caution">
    <text evidence="1">The sequence shown here is derived from an EMBL/GenBank/DDBJ whole genome shotgun (WGS) entry which is preliminary data.</text>
</comment>
<name>A0A0F9J7A5_9ZZZZ</name>
<dbReference type="AlphaFoldDB" id="A0A0F9J7A5"/>